<name>A0A2I0WW85_9ASPA</name>
<reference evidence="1 2" key="2">
    <citation type="journal article" date="2017" name="Nature">
        <title>The Apostasia genome and the evolution of orchids.</title>
        <authorList>
            <person name="Zhang G.Q."/>
            <person name="Liu K.W."/>
            <person name="Li Z."/>
            <person name="Lohaus R."/>
            <person name="Hsiao Y.Y."/>
            <person name="Niu S.C."/>
            <person name="Wang J.Y."/>
            <person name="Lin Y.C."/>
            <person name="Xu Q."/>
            <person name="Chen L.J."/>
            <person name="Yoshida K."/>
            <person name="Fujiwara S."/>
            <person name="Wang Z.W."/>
            <person name="Zhang Y.Q."/>
            <person name="Mitsuda N."/>
            <person name="Wang M."/>
            <person name="Liu G.H."/>
            <person name="Pecoraro L."/>
            <person name="Huang H.X."/>
            <person name="Xiao X.J."/>
            <person name="Lin M."/>
            <person name="Wu X.Y."/>
            <person name="Wu W.L."/>
            <person name="Chen Y.Y."/>
            <person name="Chang S.B."/>
            <person name="Sakamoto S."/>
            <person name="Ohme-Takagi M."/>
            <person name="Yagi M."/>
            <person name="Zeng S.J."/>
            <person name="Shen C.Y."/>
            <person name="Yeh C.M."/>
            <person name="Luo Y.B."/>
            <person name="Tsai W.C."/>
            <person name="Van de Peer Y."/>
            <person name="Liu Z.J."/>
        </authorList>
    </citation>
    <scope>NUCLEOTIDE SEQUENCE [LARGE SCALE GENOMIC DNA]</scope>
    <source>
        <tissue evidence="1">The whole plant</tissue>
    </source>
</reference>
<keyword evidence="2" id="KW-1185">Reference proteome</keyword>
<organism evidence="1 2">
    <name type="scientific">Dendrobium catenatum</name>
    <dbReference type="NCBI Taxonomy" id="906689"/>
    <lineage>
        <taxon>Eukaryota</taxon>
        <taxon>Viridiplantae</taxon>
        <taxon>Streptophyta</taxon>
        <taxon>Embryophyta</taxon>
        <taxon>Tracheophyta</taxon>
        <taxon>Spermatophyta</taxon>
        <taxon>Magnoliopsida</taxon>
        <taxon>Liliopsida</taxon>
        <taxon>Asparagales</taxon>
        <taxon>Orchidaceae</taxon>
        <taxon>Epidendroideae</taxon>
        <taxon>Malaxideae</taxon>
        <taxon>Dendrobiinae</taxon>
        <taxon>Dendrobium</taxon>
    </lineage>
</organism>
<sequence length="90" mass="10767">MKREKTRLKQEVGVGAKLGARCFPCDCGRNRREGHLFKEARRKSLEFLPTSFEIVCKRQQQETDLGHRWRGQFCKKLRTKKESRATTRWR</sequence>
<proteinExistence type="predicted"/>
<protein>
    <submittedName>
        <fullName evidence="1">Uncharacterized protein</fullName>
    </submittedName>
</protein>
<gene>
    <name evidence="1" type="ORF">MA16_Dca025405</name>
</gene>
<dbReference type="AlphaFoldDB" id="A0A2I0WW85"/>
<reference evidence="1 2" key="1">
    <citation type="journal article" date="2016" name="Sci. Rep.">
        <title>The Dendrobium catenatum Lindl. genome sequence provides insights into polysaccharide synthase, floral development and adaptive evolution.</title>
        <authorList>
            <person name="Zhang G.Q."/>
            <person name="Xu Q."/>
            <person name="Bian C."/>
            <person name="Tsai W.C."/>
            <person name="Yeh C.M."/>
            <person name="Liu K.W."/>
            <person name="Yoshida K."/>
            <person name="Zhang L.S."/>
            <person name="Chang S.B."/>
            <person name="Chen F."/>
            <person name="Shi Y."/>
            <person name="Su Y.Y."/>
            <person name="Zhang Y.Q."/>
            <person name="Chen L.J."/>
            <person name="Yin Y."/>
            <person name="Lin M."/>
            <person name="Huang H."/>
            <person name="Deng H."/>
            <person name="Wang Z.W."/>
            <person name="Zhu S.L."/>
            <person name="Zhao X."/>
            <person name="Deng C."/>
            <person name="Niu S.C."/>
            <person name="Huang J."/>
            <person name="Wang M."/>
            <person name="Liu G.H."/>
            <person name="Yang H.J."/>
            <person name="Xiao X.J."/>
            <person name="Hsiao Y.Y."/>
            <person name="Wu W.L."/>
            <person name="Chen Y.Y."/>
            <person name="Mitsuda N."/>
            <person name="Ohme-Takagi M."/>
            <person name="Luo Y.B."/>
            <person name="Van de Peer Y."/>
            <person name="Liu Z.J."/>
        </authorList>
    </citation>
    <scope>NUCLEOTIDE SEQUENCE [LARGE SCALE GENOMIC DNA]</scope>
    <source>
        <tissue evidence="1">The whole plant</tissue>
    </source>
</reference>
<dbReference type="EMBL" id="KZ502404">
    <property type="protein sequence ID" value="PKU79926.1"/>
    <property type="molecule type" value="Genomic_DNA"/>
</dbReference>
<dbReference type="Proteomes" id="UP000233837">
    <property type="component" value="Unassembled WGS sequence"/>
</dbReference>
<evidence type="ECO:0000313" key="2">
    <source>
        <dbReference type="Proteomes" id="UP000233837"/>
    </source>
</evidence>
<evidence type="ECO:0000313" key="1">
    <source>
        <dbReference type="EMBL" id="PKU79926.1"/>
    </source>
</evidence>
<accession>A0A2I0WW85</accession>